<keyword evidence="7" id="KW-1185">Reference proteome</keyword>
<dbReference type="EMBL" id="CYXV01000015">
    <property type="protein sequence ID" value="CUN14247.1"/>
    <property type="molecule type" value="Genomic_DNA"/>
</dbReference>
<dbReference type="EMBL" id="CVRR01000010">
    <property type="protein sequence ID" value="CRL36039.1"/>
    <property type="molecule type" value="Genomic_DNA"/>
</dbReference>
<proteinExistence type="inferred from homology"/>
<dbReference type="SUPFAM" id="SSF55729">
    <property type="entry name" value="Acyl-CoA N-acyltransferases (Nat)"/>
    <property type="match status" value="1"/>
</dbReference>
<dbReference type="AlphaFoldDB" id="A0A0M6WHM0"/>
<dbReference type="STRING" id="301302.ERS852420_02977"/>
<dbReference type="RefSeq" id="WP_022045227.1">
    <property type="nucleotide sequence ID" value="NZ_CP173697.1"/>
</dbReference>
<dbReference type="Pfam" id="PF13302">
    <property type="entry name" value="Acetyltransf_3"/>
    <property type="match status" value="1"/>
</dbReference>
<dbReference type="Proteomes" id="UP000049979">
    <property type="component" value="Unassembled WGS sequence"/>
</dbReference>
<dbReference type="Proteomes" id="UP000095495">
    <property type="component" value="Unassembled WGS sequence"/>
</dbReference>
<evidence type="ECO:0000313" key="6">
    <source>
        <dbReference type="EMBL" id="CUN14247.1"/>
    </source>
</evidence>
<keyword evidence="1 5" id="KW-0808">Transferase</keyword>
<dbReference type="GO" id="GO:0005737">
    <property type="term" value="C:cytoplasm"/>
    <property type="evidence" value="ECO:0007669"/>
    <property type="project" value="TreeGrafter"/>
</dbReference>
<evidence type="ECO:0000256" key="3">
    <source>
        <dbReference type="ARBA" id="ARBA00038502"/>
    </source>
</evidence>
<name>A0A0M6WHM0_9FIRM</name>
<dbReference type="PANTHER" id="PTHR43792:SF8">
    <property type="entry name" value="[RIBOSOMAL PROTEIN US5]-ALANINE N-ACETYLTRANSFERASE"/>
    <property type="match status" value="1"/>
</dbReference>
<accession>A0A0M6WHM0</accession>
<evidence type="ECO:0000259" key="4">
    <source>
        <dbReference type="PROSITE" id="PS51186"/>
    </source>
</evidence>
<dbReference type="InterPro" id="IPR016181">
    <property type="entry name" value="Acyl_CoA_acyltransferase"/>
</dbReference>
<keyword evidence="2 6" id="KW-0012">Acyltransferase</keyword>
<comment type="similarity">
    <text evidence="3">Belongs to the acetyltransferase family. RimJ subfamily.</text>
</comment>
<dbReference type="GeneID" id="99748158"/>
<dbReference type="EC" id="2.3.1.-" evidence="6"/>
<evidence type="ECO:0000313" key="7">
    <source>
        <dbReference type="Proteomes" id="UP000049979"/>
    </source>
</evidence>
<protein>
    <submittedName>
        <fullName evidence="6">Putative ribosomal N-acetyltransferase YdaF</fullName>
        <ecNumber evidence="6">2.3.1.-</ecNumber>
    </submittedName>
    <submittedName>
        <fullName evidence="5">Ribosomal-protein-alanine acetyltransferase</fullName>
    </submittedName>
</protein>
<dbReference type="PROSITE" id="PS51186">
    <property type="entry name" value="GNAT"/>
    <property type="match status" value="1"/>
</dbReference>
<dbReference type="GO" id="GO:0008999">
    <property type="term" value="F:protein-N-terminal-alanine acetyltransferase activity"/>
    <property type="evidence" value="ECO:0007669"/>
    <property type="project" value="TreeGrafter"/>
</dbReference>
<dbReference type="InterPro" id="IPR000182">
    <property type="entry name" value="GNAT_dom"/>
</dbReference>
<evidence type="ECO:0000313" key="8">
    <source>
        <dbReference type="Proteomes" id="UP000095495"/>
    </source>
</evidence>
<feature type="domain" description="N-acetyltransferase" evidence="4">
    <location>
        <begin position="21"/>
        <end position="172"/>
    </location>
</feature>
<evidence type="ECO:0000313" key="5">
    <source>
        <dbReference type="EMBL" id="CRL36039.1"/>
    </source>
</evidence>
<dbReference type="OrthoDB" id="9795206at2"/>
<sequence length="182" mass="22007">MLFAYETERLLLKIIKPDQADAVLDFYMRDKELFEKFEPDRMPNFYTRQFQRQMLLFEYNMAVQGTLFRFYVYEKEHPERIIGTICVHHITRGFSEQCEVGYKFSSAYHHRGYATESLRFIMDLVFRDLKLHRAMAWALPDNTASIRLLERVGFVYEGICHDYMMLNQKWRDHAQFCMINPD</sequence>
<reference evidence="7" key="1">
    <citation type="submission" date="2015-05" db="EMBL/GenBank/DDBJ databases">
        <authorList>
            <consortium name="Pathogen Informatics"/>
        </authorList>
    </citation>
    <scope>NUCLEOTIDE SEQUENCE [LARGE SCALE GENOMIC DNA]</scope>
    <source>
        <strain evidence="6 8">2789STDY5608863</strain>
        <strain evidence="7">M72</strain>
    </source>
</reference>
<evidence type="ECO:0000256" key="2">
    <source>
        <dbReference type="ARBA" id="ARBA00023315"/>
    </source>
</evidence>
<gene>
    <name evidence="6" type="primary">ydaF_2</name>
    <name evidence="6" type="ORF">ERS852420_02977</name>
    <name evidence="5" type="ORF">M72_25361</name>
</gene>
<dbReference type="PANTHER" id="PTHR43792">
    <property type="entry name" value="GNAT FAMILY, PUTATIVE (AFU_ORTHOLOGUE AFUA_3G00765)-RELATED-RELATED"/>
    <property type="match status" value="1"/>
</dbReference>
<dbReference type="Gene3D" id="3.40.630.30">
    <property type="match status" value="1"/>
</dbReference>
<evidence type="ECO:0000256" key="1">
    <source>
        <dbReference type="ARBA" id="ARBA00022679"/>
    </source>
</evidence>
<dbReference type="InterPro" id="IPR051531">
    <property type="entry name" value="N-acetyltransferase"/>
</dbReference>
<reference evidence="5" key="2">
    <citation type="submission" date="2015-05" db="EMBL/GenBank/DDBJ databases">
        <authorList>
            <person name="Wang D.B."/>
            <person name="Wang M."/>
        </authorList>
    </citation>
    <scope>NUCLEOTIDE SEQUENCE [LARGE SCALE GENOMIC DNA]</scope>
    <source>
        <strain evidence="5">M72</strain>
    </source>
</reference>
<organism evidence="5 7">
    <name type="scientific">Roseburia faecis</name>
    <dbReference type="NCBI Taxonomy" id="301302"/>
    <lineage>
        <taxon>Bacteria</taxon>
        <taxon>Bacillati</taxon>
        <taxon>Bacillota</taxon>
        <taxon>Clostridia</taxon>
        <taxon>Lachnospirales</taxon>
        <taxon>Lachnospiraceae</taxon>
        <taxon>Roseburia</taxon>
    </lineage>
</organism>